<comment type="caution">
    <text evidence="1">The sequence shown here is derived from an EMBL/GenBank/DDBJ whole genome shotgun (WGS) entry which is preliminary data.</text>
</comment>
<proteinExistence type="predicted"/>
<dbReference type="EMBL" id="CAJVQC010062726">
    <property type="protein sequence ID" value="CAG8802971.1"/>
    <property type="molecule type" value="Genomic_DNA"/>
</dbReference>
<sequence length="142" mass="16260">QPLQYDMSKAKTPPQTRVAYSKELLQTNSSPQSHLRNQQSANRYEKLSRKSSYRITSFSISSKHSFEHTNNDIRLANEDHLILQKAMQYAMSSLKLACKTKNAISHVKESIQNLIQIITGTNNDNDNVTIPEIKYNKLHINS</sequence>
<feature type="non-terminal residue" evidence="1">
    <location>
        <position position="142"/>
    </location>
</feature>
<evidence type="ECO:0000313" key="1">
    <source>
        <dbReference type="EMBL" id="CAG8802971.1"/>
    </source>
</evidence>
<gene>
    <name evidence="1" type="ORF">RPERSI_LOCUS21426</name>
</gene>
<keyword evidence="2" id="KW-1185">Reference proteome</keyword>
<evidence type="ECO:0000313" key="2">
    <source>
        <dbReference type="Proteomes" id="UP000789920"/>
    </source>
</evidence>
<name>A0ACA9RPY2_9GLOM</name>
<accession>A0ACA9RPY2</accession>
<organism evidence="1 2">
    <name type="scientific">Racocetra persica</name>
    <dbReference type="NCBI Taxonomy" id="160502"/>
    <lineage>
        <taxon>Eukaryota</taxon>
        <taxon>Fungi</taxon>
        <taxon>Fungi incertae sedis</taxon>
        <taxon>Mucoromycota</taxon>
        <taxon>Glomeromycotina</taxon>
        <taxon>Glomeromycetes</taxon>
        <taxon>Diversisporales</taxon>
        <taxon>Gigasporaceae</taxon>
        <taxon>Racocetra</taxon>
    </lineage>
</organism>
<protein>
    <submittedName>
        <fullName evidence="1">11908_t:CDS:1</fullName>
    </submittedName>
</protein>
<feature type="non-terminal residue" evidence="1">
    <location>
        <position position="1"/>
    </location>
</feature>
<dbReference type="Proteomes" id="UP000789920">
    <property type="component" value="Unassembled WGS sequence"/>
</dbReference>
<reference evidence="1" key="1">
    <citation type="submission" date="2021-06" db="EMBL/GenBank/DDBJ databases">
        <authorList>
            <person name="Kallberg Y."/>
            <person name="Tangrot J."/>
            <person name="Rosling A."/>
        </authorList>
    </citation>
    <scope>NUCLEOTIDE SEQUENCE</scope>
    <source>
        <strain evidence="1">MA461A</strain>
    </source>
</reference>